<dbReference type="GO" id="GO:0016787">
    <property type="term" value="F:hydrolase activity"/>
    <property type="evidence" value="ECO:0007669"/>
    <property type="project" value="UniProtKB-UniRule"/>
</dbReference>
<dbReference type="SUPFAM" id="SSF56300">
    <property type="entry name" value="Metallo-dependent phosphatases"/>
    <property type="match status" value="1"/>
</dbReference>
<comment type="cofactor">
    <cofactor evidence="2">
        <name>a divalent metal cation</name>
        <dbReference type="ChEBI" id="CHEBI:60240"/>
    </cofactor>
</comment>
<dbReference type="InParanoid" id="D1C7U4"/>
<gene>
    <name evidence="4" type="ordered locus">Sthe_0489</name>
</gene>
<dbReference type="RefSeq" id="WP_012870974.1">
    <property type="nucleotide sequence ID" value="NC_013523.1"/>
</dbReference>
<reference evidence="5" key="1">
    <citation type="submission" date="2009-11" db="EMBL/GenBank/DDBJ databases">
        <title>The complete chromosome 1 of Sphaerobacter thermophilus DSM 20745.</title>
        <authorList>
            <person name="Lucas S."/>
            <person name="Copeland A."/>
            <person name="Lapidus A."/>
            <person name="Glavina del Rio T."/>
            <person name="Dalin E."/>
            <person name="Tice H."/>
            <person name="Bruce D."/>
            <person name="Goodwin L."/>
            <person name="Pitluck S."/>
            <person name="Kyrpides N."/>
            <person name="Mavromatis K."/>
            <person name="Ivanova N."/>
            <person name="Mikhailova N."/>
            <person name="LaButti K.M."/>
            <person name="Clum A."/>
            <person name="Sun H.I."/>
            <person name="Brettin T."/>
            <person name="Detter J.C."/>
            <person name="Han C."/>
            <person name="Larimer F."/>
            <person name="Land M."/>
            <person name="Hauser L."/>
            <person name="Markowitz V."/>
            <person name="Cheng J.F."/>
            <person name="Hugenholtz P."/>
            <person name="Woyke T."/>
            <person name="Wu D."/>
            <person name="Steenblock K."/>
            <person name="Schneider S."/>
            <person name="Pukall R."/>
            <person name="Goeker M."/>
            <person name="Klenk H.P."/>
            <person name="Eisen J.A."/>
        </authorList>
    </citation>
    <scope>NUCLEOTIDE SEQUENCE [LARGE SCALE GENOMIC DNA]</scope>
    <source>
        <strain evidence="5">ATCC 49802 / DSM 20745 / S 6022</strain>
    </source>
</reference>
<dbReference type="Gene3D" id="3.60.21.10">
    <property type="match status" value="1"/>
</dbReference>
<dbReference type="EC" id="3.1.4.-" evidence="2"/>
<dbReference type="STRING" id="479434.Sthe_0489"/>
<evidence type="ECO:0000256" key="2">
    <source>
        <dbReference type="RuleBase" id="RU362039"/>
    </source>
</evidence>
<comment type="similarity">
    <text evidence="1 2">Belongs to the metallophosphoesterase superfamily. YfcE family.</text>
</comment>
<reference evidence="4 5" key="2">
    <citation type="journal article" date="2010" name="Stand. Genomic Sci.">
        <title>Complete genome sequence of Desulfohalobium retbaense type strain (HR(100)).</title>
        <authorList>
            <person name="Spring S."/>
            <person name="Nolan M."/>
            <person name="Lapidus A."/>
            <person name="Glavina Del Rio T."/>
            <person name="Copeland A."/>
            <person name="Tice H."/>
            <person name="Cheng J.F."/>
            <person name="Lucas S."/>
            <person name="Land M."/>
            <person name="Chen F."/>
            <person name="Bruce D."/>
            <person name="Goodwin L."/>
            <person name="Pitluck S."/>
            <person name="Ivanova N."/>
            <person name="Mavromatis K."/>
            <person name="Mikhailova N."/>
            <person name="Pati A."/>
            <person name="Chen A."/>
            <person name="Palaniappan K."/>
            <person name="Hauser L."/>
            <person name="Chang Y.J."/>
            <person name="Jeffries C.D."/>
            <person name="Munk C."/>
            <person name="Kiss H."/>
            <person name="Chain P."/>
            <person name="Han C."/>
            <person name="Brettin T."/>
            <person name="Detter J.C."/>
            <person name="Schuler E."/>
            <person name="Goker M."/>
            <person name="Rohde M."/>
            <person name="Bristow J."/>
            <person name="Eisen J.A."/>
            <person name="Markowitz V."/>
            <person name="Hugenholtz P."/>
            <person name="Kyrpides N.C."/>
            <person name="Klenk H.P."/>
        </authorList>
    </citation>
    <scope>NUCLEOTIDE SEQUENCE [LARGE SCALE GENOMIC DNA]</scope>
    <source>
        <strain evidence="5">ATCC 49802 / DSM 20745 / S 6022</strain>
    </source>
</reference>
<name>D1C7U4_SPHTD</name>
<dbReference type="KEGG" id="sti:Sthe_0489"/>
<dbReference type="InterPro" id="IPR041802">
    <property type="entry name" value="MPP_YfcE"/>
</dbReference>
<dbReference type="AlphaFoldDB" id="D1C7U4"/>
<proteinExistence type="inferred from homology"/>
<dbReference type="InterPro" id="IPR000979">
    <property type="entry name" value="Phosphodiesterase_MJ0936/Vps29"/>
</dbReference>
<dbReference type="GO" id="GO:0046872">
    <property type="term" value="F:metal ion binding"/>
    <property type="evidence" value="ECO:0007669"/>
    <property type="project" value="UniProtKB-KW"/>
</dbReference>
<evidence type="ECO:0000259" key="3">
    <source>
        <dbReference type="Pfam" id="PF12850"/>
    </source>
</evidence>
<protein>
    <recommendedName>
        <fullName evidence="2">Phosphoesterase</fullName>
        <ecNumber evidence="2">3.1.4.-</ecNumber>
    </recommendedName>
</protein>
<dbReference type="HOGENOM" id="CLU_063749_3_2_0"/>
<accession>D1C7U4</accession>
<sequence length="182" mass="20038">MPAPEQLSEIETFPAPITVGVVADTHLSARAAARAGLPAPLLAGLRGVDLILHAGDVTSPEALALFEALAPVRAVQGNNEDPALRMRLPRIRYFRFGNFTAGLMHGHDVERMTARQAAEHTLGGRVDVAIFGHSHRPVCEWSDGTLFFNPGSPTQKRWEPRYSYGIIRFTDTIQPELRFFDP</sequence>
<feature type="domain" description="Calcineurin-like phosphoesterase" evidence="3">
    <location>
        <begin position="18"/>
        <end position="170"/>
    </location>
</feature>
<dbReference type="InterPro" id="IPR029052">
    <property type="entry name" value="Metallo-depent_PP-like"/>
</dbReference>
<dbReference type="eggNOG" id="COG0622">
    <property type="taxonomic scope" value="Bacteria"/>
</dbReference>
<dbReference type="CDD" id="cd00841">
    <property type="entry name" value="MPP_YfcE"/>
    <property type="match status" value="1"/>
</dbReference>
<evidence type="ECO:0000256" key="1">
    <source>
        <dbReference type="ARBA" id="ARBA00008950"/>
    </source>
</evidence>
<dbReference type="InterPro" id="IPR024654">
    <property type="entry name" value="Calcineurin-like_PHP_lpxH"/>
</dbReference>
<dbReference type="NCBIfam" id="TIGR00040">
    <property type="entry name" value="yfcE"/>
    <property type="match status" value="1"/>
</dbReference>
<keyword evidence="2" id="KW-0479">Metal-binding</keyword>
<keyword evidence="5" id="KW-1185">Reference proteome</keyword>
<evidence type="ECO:0000313" key="4">
    <source>
        <dbReference type="EMBL" id="ACZ37927.1"/>
    </source>
</evidence>
<dbReference type="PANTHER" id="PTHR11124">
    <property type="entry name" value="VACUOLAR SORTING PROTEIN VPS29"/>
    <property type="match status" value="1"/>
</dbReference>
<organism evidence="4 5">
    <name type="scientific">Sphaerobacter thermophilus (strain ATCC 49802 / DSM 20745 / KCCM 41009 / NCIMB 13125 / S 6022)</name>
    <dbReference type="NCBI Taxonomy" id="479434"/>
    <lineage>
        <taxon>Bacteria</taxon>
        <taxon>Pseudomonadati</taxon>
        <taxon>Thermomicrobiota</taxon>
        <taxon>Thermomicrobia</taxon>
        <taxon>Sphaerobacterales</taxon>
        <taxon>Sphaerobacterineae</taxon>
        <taxon>Sphaerobacteraceae</taxon>
        <taxon>Sphaerobacter</taxon>
    </lineage>
</organism>
<evidence type="ECO:0000313" key="5">
    <source>
        <dbReference type="Proteomes" id="UP000002027"/>
    </source>
</evidence>
<dbReference type="Pfam" id="PF12850">
    <property type="entry name" value="Metallophos_2"/>
    <property type="match status" value="1"/>
</dbReference>
<dbReference type="Proteomes" id="UP000002027">
    <property type="component" value="Chromosome 1"/>
</dbReference>
<dbReference type="EMBL" id="CP001823">
    <property type="protein sequence ID" value="ACZ37927.1"/>
    <property type="molecule type" value="Genomic_DNA"/>
</dbReference>